<dbReference type="STRING" id="411467.BACCAP_04222"/>
<name>A6P154_9FIRM</name>
<reference evidence="1 2" key="2">
    <citation type="submission" date="2007-06" db="EMBL/GenBank/DDBJ databases">
        <title>Draft genome sequence of Pseudoflavonifractor capillosus ATCC 29799.</title>
        <authorList>
            <person name="Sudarsanam P."/>
            <person name="Ley R."/>
            <person name="Guruge J."/>
            <person name="Turnbaugh P.J."/>
            <person name="Mahowald M."/>
            <person name="Liep D."/>
            <person name="Gordon J."/>
        </authorList>
    </citation>
    <scope>NUCLEOTIDE SEQUENCE [LARGE SCALE GENOMIC DNA]</scope>
    <source>
        <strain evidence="1 2">ATCC 29799</strain>
    </source>
</reference>
<dbReference type="Proteomes" id="UP000003639">
    <property type="component" value="Unassembled WGS sequence"/>
</dbReference>
<comment type="caution">
    <text evidence="1">The sequence shown here is derived from an EMBL/GenBank/DDBJ whole genome shotgun (WGS) entry which is preliminary data.</text>
</comment>
<sequence length="58" mass="6583">MILRLSTCLDTFTAIPPPVFPALFFQREKHRESRKITPGKNLFCFPIFLLSSGGLCII</sequence>
<dbReference type="EMBL" id="AAXG02000047">
    <property type="protein sequence ID" value="EDM97747.1"/>
    <property type="molecule type" value="Genomic_DNA"/>
</dbReference>
<keyword evidence="2" id="KW-1185">Reference proteome</keyword>
<gene>
    <name evidence="1" type="ORF">BACCAP_04222</name>
</gene>
<evidence type="ECO:0000313" key="1">
    <source>
        <dbReference type="EMBL" id="EDM97747.1"/>
    </source>
</evidence>
<proteinExistence type="predicted"/>
<evidence type="ECO:0000313" key="2">
    <source>
        <dbReference type="Proteomes" id="UP000003639"/>
    </source>
</evidence>
<dbReference type="AlphaFoldDB" id="A6P154"/>
<accession>A6P154</accession>
<organism evidence="1 2">
    <name type="scientific">Pseudoflavonifractor capillosus ATCC 29799</name>
    <dbReference type="NCBI Taxonomy" id="411467"/>
    <lineage>
        <taxon>Bacteria</taxon>
        <taxon>Bacillati</taxon>
        <taxon>Bacillota</taxon>
        <taxon>Clostridia</taxon>
        <taxon>Eubacteriales</taxon>
        <taxon>Oscillospiraceae</taxon>
        <taxon>Pseudoflavonifractor</taxon>
    </lineage>
</organism>
<protein>
    <submittedName>
        <fullName evidence="1">Uncharacterized protein</fullName>
    </submittedName>
</protein>
<reference evidence="1 2" key="1">
    <citation type="submission" date="2007-04" db="EMBL/GenBank/DDBJ databases">
        <authorList>
            <person name="Fulton L."/>
            <person name="Clifton S."/>
            <person name="Fulton B."/>
            <person name="Xu J."/>
            <person name="Minx P."/>
            <person name="Pepin K.H."/>
            <person name="Johnson M."/>
            <person name="Thiruvilangam P."/>
            <person name="Bhonagiri V."/>
            <person name="Nash W.E."/>
            <person name="Mardis E.R."/>
            <person name="Wilson R.K."/>
        </authorList>
    </citation>
    <scope>NUCLEOTIDE SEQUENCE [LARGE SCALE GENOMIC DNA]</scope>
    <source>
        <strain evidence="1 2">ATCC 29799</strain>
    </source>
</reference>